<protein>
    <submittedName>
        <fullName evidence="2">Uncharacterized protein</fullName>
    </submittedName>
</protein>
<dbReference type="Proteomes" id="UP000807469">
    <property type="component" value="Unassembled WGS sequence"/>
</dbReference>
<evidence type="ECO:0000256" key="1">
    <source>
        <dbReference type="SAM" id="MobiDB-lite"/>
    </source>
</evidence>
<feature type="region of interest" description="Disordered" evidence="1">
    <location>
        <begin position="32"/>
        <end position="51"/>
    </location>
</feature>
<proteinExistence type="predicted"/>
<accession>A0A9P6CS81</accession>
<dbReference type="AlphaFoldDB" id="A0A9P6CS81"/>
<evidence type="ECO:0000313" key="2">
    <source>
        <dbReference type="EMBL" id="KAF9470333.1"/>
    </source>
</evidence>
<organism evidence="2 3">
    <name type="scientific">Pholiota conissans</name>
    <dbReference type="NCBI Taxonomy" id="109636"/>
    <lineage>
        <taxon>Eukaryota</taxon>
        <taxon>Fungi</taxon>
        <taxon>Dikarya</taxon>
        <taxon>Basidiomycota</taxon>
        <taxon>Agaricomycotina</taxon>
        <taxon>Agaricomycetes</taxon>
        <taxon>Agaricomycetidae</taxon>
        <taxon>Agaricales</taxon>
        <taxon>Agaricineae</taxon>
        <taxon>Strophariaceae</taxon>
        <taxon>Pholiota</taxon>
    </lineage>
</organism>
<sequence length="189" mass="20962">MYSANGERVLGSCRRRLCAQAQNREGCPMYESGMVRSHRTRKEQGWREPVATDGKQEQVRFGVDGGACSHTDPNLSRPSVRHHRFVTLSFTFDAVLHAPSSAYTLLELLVRAAAACSVSGTTANAPSLLPSVFFANSEPSLFLYAGYHVVEQYWTWIGRKGSFIPKTQAAVARCHSAGEQADYNVKDWF</sequence>
<keyword evidence="3" id="KW-1185">Reference proteome</keyword>
<comment type="caution">
    <text evidence="2">The sequence shown here is derived from an EMBL/GenBank/DDBJ whole genome shotgun (WGS) entry which is preliminary data.</text>
</comment>
<dbReference type="EMBL" id="MU156062">
    <property type="protein sequence ID" value="KAF9470333.1"/>
    <property type="molecule type" value="Genomic_DNA"/>
</dbReference>
<name>A0A9P6CS81_9AGAR</name>
<gene>
    <name evidence="2" type="ORF">BDN70DRAFT_902191</name>
</gene>
<reference evidence="2" key="1">
    <citation type="submission" date="2020-11" db="EMBL/GenBank/DDBJ databases">
        <authorList>
            <consortium name="DOE Joint Genome Institute"/>
            <person name="Ahrendt S."/>
            <person name="Riley R."/>
            <person name="Andreopoulos W."/>
            <person name="Labutti K."/>
            <person name="Pangilinan J."/>
            <person name="Ruiz-Duenas F.J."/>
            <person name="Barrasa J.M."/>
            <person name="Sanchez-Garcia M."/>
            <person name="Camarero S."/>
            <person name="Miyauchi S."/>
            <person name="Serrano A."/>
            <person name="Linde D."/>
            <person name="Babiker R."/>
            <person name="Drula E."/>
            <person name="Ayuso-Fernandez I."/>
            <person name="Pacheco R."/>
            <person name="Padilla G."/>
            <person name="Ferreira P."/>
            <person name="Barriuso J."/>
            <person name="Kellner H."/>
            <person name="Castanera R."/>
            <person name="Alfaro M."/>
            <person name="Ramirez L."/>
            <person name="Pisabarro A.G."/>
            <person name="Kuo A."/>
            <person name="Tritt A."/>
            <person name="Lipzen A."/>
            <person name="He G."/>
            <person name="Yan M."/>
            <person name="Ng V."/>
            <person name="Cullen D."/>
            <person name="Martin F."/>
            <person name="Rosso M.-N."/>
            <person name="Henrissat B."/>
            <person name="Hibbett D."/>
            <person name="Martinez A.T."/>
            <person name="Grigoriev I.V."/>
        </authorList>
    </citation>
    <scope>NUCLEOTIDE SEQUENCE</scope>
    <source>
        <strain evidence="2">CIRM-BRFM 674</strain>
    </source>
</reference>
<evidence type="ECO:0000313" key="3">
    <source>
        <dbReference type="Proteomes" id="UP000807469"/>
    </source>
</evidence>